<reference evidence="13 14" key="1">
    <citation type="submission" date="2018-05" db="EMBL/GenBank/DDBJ databases">
        <title>Reference genomes for bee gut microbiota database.</title>
        <authorList>
            <person name="Ellegaard K.M."/>
        </authorList>
    </citation>
    <scope>NUCLEOTIDE SEQUENCE [LARGE SCALE GENOMIC DNA]</scope>
    <source>
        <strain evidence="13 14">ESL0284</strain>
    </source>
</reference>
<evidence type="ECO:0000256" key="8">
    <source>
        <dbReference type="ARBA" id="ARBA00023306"/>
    </source>
</evidence>
<dbReference type="GO" id="GO:0009252">
    <property type="term" value="P:peptidoglycan biosynthetic process"/>
    <property type="evidence" value="ECO:0007669"/>
    <property type="project" value="UniProtKB-UniRule"/>
</dbReference>
<dbReference type="EMBL" id="QGLT01000001">
    <property type="protein sequence ID" value="PXZ01948.1"/>
    <property type="molecule type" value="Genomic_DNA"/>
</dbReference>
<dbReference type="GO" id="GO:0051301">
    <property type="term" value="P:cell division"/>
    <property type="evidence" value="ECO:0007669"/>
    <property type="project" value="UniProtKB-KW"/>
</dbReference>
<keyword evidence="14" id="KW-1185">Reference proteome</keyword>
<sequence>MDFPKDLFKNNHYAILGLGKNGIAASQRLLQMGATIQVWDDQPKARQQIPEKLKPHLAPFKNLENFNALILSPGIPHFLPKPHPVAELARLNSIPIFSDAEILYQAIKKSGSRARFVAITGTNGKSTTTVLLNHILTEAKITSVAGGNLGPASLSLPYLEDDGVYILEMSSYMLERLSSFKADIACLLNITPDHIERHGDMKGYVQAKYHIFDHQNQQDMAVIGIEDDYCKSITKRLVQNDIPVKKISGKKDINADFWVDQHLLQDKKGIIADLNQASLLPGQHNAQNAAAATAMALALGVARQQIAESLNSFNGLAHRQRPVATINSVTFINDSKATNADATSKALTCYNKIVWIAGGLAKAKGIDDLAPYFSKIKFALLIGKDAPLLAKTLDRYHVHYQIVHTLDQAVPLAFAFAKQHHIHTVILSPACASFDQFDNFEERGNVFIQLVKQLETSFRQTLND</sequence>
<feature type="domain" description="Mur ligase C-terminal" evidence="11">
    <location>
        <begin position="318"/>
        <end position="430"/>
    </location>
</feature>
<dbReference type="RefSeq" id="WP_110438466.1">
    <property type="nucleotide sequence ID" value="NZ_CP046393.1"/>
</dbReference>
<dbReference type="GO" id="GO:0005737">
    <property type="term" value="C:cytoplasm"/>
    <property type="evidence" value="ECO:0007669"/>
    <property type="project" value="UniProtKB-SubCell"/>
</dbReference>
<keyword evidence="3 9" id="KW-0963">Cytoplasm</keyword>
<dbReference type="UniPathway" id="UPA00219"/>
<feature type="binding site" evidence="9">
    <location>
        <begin position="121"/>
        <end position="127"/>
    </location>
    <ligand>
        <name>ATP</name>
        <dbReference type="ChEBI" id="CHEBI:30616"/>
    </ligand>
</feature>
<feature type="domain" description="Mur ligase central" evidence="12">
    <location>
        <begin position="119"/>
        <end position="296"/>
    </location>
</feature>
<dbReference type="PROSITE" id="PS01011">
    <property type="entry name" value="FOLYLPOLYGLU_SYNT_1"/>
    <property type="match status" value="1"/>
</dbReference>
<accession>A0A318NEG5</accession>
<dbReference type="SUPFAM" id="SSF53244">
    <property type="entry name" value="MurD-like peptide ligases, peptide-binding domain"/>
    <property type="match status" value="1"/>
</dbReference>
<comment type="similarity">
    <text evidence="9">Belongs to the MurCDEF family.</text>
</comment>
<dbReference type="Pfam" id="PF02875">
    <property type="entry name" value="Mur_ligase_C"/>
    <property type="match status" value="1"/>
</dbReference>
<evidence type="ECO:0000256" key="9">
    <source>
        <dbReference type="HAMAP-Rule" id="MF_00639"/>
    </source>
</evidence>
<evidence type="ECO:0000256" key="4">
    <source>
        <dbReference type="ARBA" id="ARBA00022598"/>
    </source>
</evidence>
<dbReference type="GO" id="GO:0004326">
    <property type="term" value="F:tetrahydrofolylpolyglutamate synthase activity"/>
    <property type="evidence" value="ECO:0007669"/>
    <property type="project" value="InterPro"/>
</dbReference>
<keyword evidence="8 9" id="KW-0131">Cell cycle</keyword>
<dbReference type="Pfam" id="PF08245">
    <property type="entry name" value="Mur_ligase_M"/>
    <property type="match status" value="1"/>
</dbReference>
<dbReference type="SUPFAM" id="SSF53623">
    <property type="entry name" value="MurD-like peptide ligases, catalytic domain"/>
    <property type="match status" value="1"/>
</dbReference>
<dbReference type="InterPro" id="IPR036565">
    <property type="entry name" value="Mur-like_cat_sf"/>
</dbReference>
<dbReference type="OrthoDB" id="9809796at2"/>
<keyword evidence="9 10" id="KW-0133">Cell shape</keyword>
<dbReference type="SUPFAM" id="SSF51984">
    <property type="entry name" value="MurCD N-terminal domain"/>
    <property type="match status" value="1"/>
</dbReference>
<comment type="subcellular location">
    <subcellularLocation>
        <location evidence="1 9 10">Cytoplasm</location>
    </subcellularLocation>
</comment>
<evidence type="ECO:0000256" key="6">
    <source>
        <dbReference type="ARBA" id="ARBA00022741"/>
    </source>
</evidence>
<comment type="pathway">
    <text evidence="2 9 10">Cell wall biogenesis; peptidoglycan biosynthesis.</text>
</comment>
<evidence type="ECO:0000313" key="13">
    <source>
        <dbReference type="EMBL" id="PXZ01948.1"/>
    </source>
</evidence>
<dbReference type="PANTHER" id="PTHR43692:SF1">
    <property type="entry name" value="UDP-N-ACETYLMURAMOYLALANINE--D-GLUTAMATE LIGASE"/>
    <property type="match status" value="1"/>
</dbReference>
<evidence type="ECO:0000256" key="7">
    <source>
        <dbReference type="ARBA" id="ARBA00022840"/>
    </source>
</evidence>
<dbReference type="GO" id="GO:0071555">
    <property type="term" value="P:cell wall organization"/>
    <property type="evidence" value="ECO:0007669"/>
    <property type="project" value="UniProtKB-KW"/>
</dbReference>
<dbReference type="PANTHER" id="PTHR43692">
    <property type="entry name" value="UDP-N-ACETYLMURAMOYLALANINE--D-GLUTAMATE LIGASE"/>
    <property type="match status" value="1"/>
</dbReference>
<keyword evidence="4 9" id="KW-0436">Ligase</keyword>
<keyword evidence="6 9" id="KW-0547">Nucleotide-binding</keyword>
<dbReference type="EC" id="6.3.2.9" evidence="9 10"/>
<gene>
    <name evidence="9" type="primary">murD</name>
    <name evidence="13" type="ORF">DK869_02850</name>
</gene>
<dbReference type="AlphaFoldDB" id="A0A318NEG5"/>
<dbReference type="InterPro" id="IPR018109">
    <property type="entry name" value="Folylpolyglutamate_synth_CS"/>
</dbReference>
<dbReference type="GO" id="GO:0005524">
    <property type="term" value="F:ATP binding"/>
    <property type="evidence" value="ECO:0007669"/>
    <property type="project" value="UniProtKB-UniRule"/>
</dbReference>
<dbReference type="InterPro" id="IPR004101">
    <property type="entry name" value="Mur_ligase_C"/>
</dbReference>
<dbReference type="InterPro" id="IPR036615">
    <property type="entry name" value="Mur_ligase_C_dom_sf"/>
</dbReference>
<keyword evidence="9 10" id="KW-0573">Peptidoglycan synthesis</keyword>
<evidence type="ECO:0000256" key="2">
    <source>
        <dbReference type="ARBA" id="ARBA00004752"/>
    </source>
</evidence>
<evidence type="ECO:0000313" key="14">
    <source>
        <dbReference type="Proteomes" id="UP000247565"/>
    </source>
</evidence>
<comment type="caution">
    <text evidence="13">The sequence shown here is derived from an EMBL/GenBank/DDBJ whole genome shotgun (WGS) entry which is preliminary data.</text>
</comment>
<comment type="function">
    <text evidence="9 10">Cell wall formation. Catalyzes the addition of glutamate to the nucleotide precursor UDP-N-acetylmuramoyl-L-alanine (UMA).</text>
</comment>
<dbReference type="Proteomes" id="UP000247565">
    <property type="component" value="Unassembled WGS sequence"/>
</dbReference>
<evidence type="ECO:0000259" key="11">
    <source>
        <dbReference type="Pfam" id="PF02875"/>
    </source>
</evidence>
<evidence type="ECO:0000256" key="10">
    <source>
        <dbReference type="RuleBase" id="RU003664"/>
    </source>
</evidence>
<keyword evidence="9 10" id="KW-0961">Cell wall biogenesis/degradation</keyword>
<dbReference type="HAMAP" id="MF_00639">
    <property type="entry name" value="MurD"/>
    <property type="match status" value="1"/>
</dbReference>
<evidence type="ECO:0000256" key="1">
    <source>
        <dbReference type="ARBA" id="ARBA00004496"/>
    </source>
</evidence>
<dbReference type="Gene3D" id="3.40.1190.10">
    <property type="entry name" value="Mur-like, catalytic domain"/>
    <property type="match status" value="1"/>
</dbReference>
<dbReference type="Gene3D" id="3.90.190.20">
    <property type="entry name" value="Mur ligase, C-terminal domain"/>
    <property type="match status" value="1"/>
</dbReference>
<name>A0A318NEG5_9PROT</name>
<evidence type="ECO:0000256" key="5">
    <source>
        <dbReference type="ARBA" id="ARBA00022618"/>
    </source>
</evidence>
<organism evidence="13 14">
    <name type="scientific">Commensalibacter melissae</name>
    <dbReference type="NCBI Taxonomy" id="2070537"/>
    <lineage>
        <taxon>Bacteria</taxon>
        <taxon>Pseudomonadati</taxon>
        <taxon>Pseudomonadota</taxon>
        <taxon>Alphaproteobacteria</taxon>
        <taxon>Acetobacterales</taxon>
        <taxon>Acetobacteraceae</taxon>
    </lineage>
</organism>
<proteinExistence type="inferred from homology"/>
<evidence type="ECO:0000256" key="3">
    <source>
        <dbReference type="ARBA" id="ARBA00022490"/>
    </source>
</evidence>
<protein>
    <recommendedName>
        <fullName evidence="9 10">UDP-N-acetylmuramoylalanine--D-glutamate ligase</fullName>
        <ecNumber evidence="9 10">6.3.2.9</ecNumber>
    </recommendedName>
    <alternativeName>
        <fullName evidence="9">D-glutamic acid-adding enzyme</fullName>
    </alternativeName>
    <alternativeName>
        <fullName evidence="9">UDP-N-acetylmuramoyl-L-alanyl-D-glutamate synthetase</fullName>
    </alternativeName>
</protein>
<keyword evidence="7 9" id="KW-0067">ATP-binding</keyword>
<comment type="catalytic activity">
    <reaction evidence="9 10">
        <text>UDP-N-acetyl-alpha-D-muramoyl-L-alanine + D-glutamate + ATP = UDP-N-acetyl-alpha-D-muramoyl-L-alanyl-D-glutamate + ADP + phosphate + H(+)</text>
        <dbReference type="Rhea" id="RHEA:16429"/>
        <dbReference type="ChEBI" id="CHEBI:15378"/>
        <dbReference type="ChEBI" id="CHEBI:29986"/>
        <dbReference type="ChEBI" id="CHEBI:30616"/>
        <dbReference type="ChEBI" id="CHEBI:43474"/>
        <dbReference type="ChEBI" id="CHEBI:83898"/>
        <dbReference type="ChEBI" id="CHEBI:83900"/>
        <dbReference type="ChEBI" id="CHEBI:456216"/>
        <dbReference type="EC" id="6.3.2.9"/>
    </reaction>
</comment>
<evidence type="ECO:0000259" key="12">
    <source>
        <dbReference type="Pfam" id="PF08245"/>
    </source>
</evidence>
<keyword evidence="5 9" id="KW-0132">Cell division</keyword>
<dbReference type="NCBIfam" id="TIGR01087">
    <property type="entry name" value="murD"/>
    <property type="match status" value="1"/>
</dbReference>
<dbReference type="Pfam" id="PF21799">
    <property type="entry name" value="MurD-like_N"/>
    <property type="match status" value="1"/>
</dbReference>
<dbReference type="GO" id="GO:0008360">
    <property type="term" value="P:regulation of cell shape"/>
    <property type="evidence" value="ECO:0007669"/>
    <property type="project" value="UniProtKB-KW"/>
</dbReference>
<dbReference type="GO" id="GO:0008764">
    <property type="term" value="F:UDP-N-acetylmuramoylalanine-D-glutamate ligase activity"/>
    <property type="evidence" value="ECO:0007669"/>
    <property type="project" value="UniProtKB-UniRule"/>
</dbReference>
<dbReference type="InterPro" id="IPR013221">
    <property type="entry name" value="Mur_ligase_cen"/>
</dbReference>
<dbReference type="InterPro" id="IPR005762">
    <property type="entry name" value="MurD"/>
</dbReference>
<dbReference type="Gene3D" id="3.40.50.720">
    <property type="entry name" value="NAD(P)-binding Rossmann-like Domain"/>
    <property type="match status" value="1"/>
</dbReference>